<dbReference type="PANTHER" id="PTHR43098:SF5">
    <property type="entry name" value="DUAL-FUNCTIONAL MONOOXYGENASE_METHYLTRANSFERASE PSOF"/>
    <property type="match status" value="1"/>
</dbReference>
<dbReference type="GeneID" id="25283513"/>
<keyword evidence="6" id="KW-1185">Reference proteome</keyword>
<dbReference type="Gene3D" id="3.50.50.60">
    <property type="entry name" value="FAD/NAD(P)-binding domain"/>
    <property type="match status" value="1"/>
</dbReference>
<dbReference type="PANTHER" id="PTHR43098">
    <property type="entry name" value="L-ORNITHINE N(5)-MONOOXYGENASE-RELATED"/>
    <property type="match status" value="1"/>
</dbReference>
<evidence type="ECO:0000313" key="6">
    <source>
        <dbReference type="Proteomes" id="UP000027920"/>
    </source>
</evidence>
<name>A0A072P4C4_9EURO</name>
<keyword evidence="1" id="KW-0285">Flavoprotein</keyword>
<evidence type="ECO:0000256" key="3">
    <source>
        <dbReference type="ARBA" id="ARBA00022857"/>
    </source>
</evidence>
<dbReference type="AlphaFoldDB" id="A0A072P4C4"/>
<evidence type="ECO:0000256" key="2">
    <source>
        <dbReference type="ARBA" id="ARBA00022827"/>
    </source>
</evidence>
<gene>
    <name evidence="5" type="ORF">A1O9_08601</name>
</gene>
<accession>A0A072P4C4</accession>
<sequence>SKWEDDIDTKEKRVGIIGNGSTGIQIINIIAPEVDSLTCFIRHPQYVAPAGLRDFTPEELEMFKSIYKQMWRSVRDSASAFGFVEPTRTFAEASPRKED</sequence>
<dbReference type="InterPro" id="IPR036188">
    <property type="entry name" value="FAD/NAD-bd_sf"/>
</dbReference>
<feature type="non-terminal residue" evidence="5">
    <location>
        <position position="1"/>
    </location>
</feature>
<dbReference type="SUPFAM" id="SSF51905">
    <property type="entry name" value="FAD/NAD(P)-binding domain"/>
    <property type="match status" value="1"/>
</dbReference>
<evidence type="ECO:0000313" key="5">
    <source>
        <dbReference type="EMBL" id="KEF54949.1"/>
    </source>
</evidence>
<dbReference type="Proteomes" id="UP000027920">
    <property type="component" value="Unassembled WGS sequence"/>
</dbReference>
<reference evidence="5 6" key="1">
    <citation type="submission" date="2013-03" db="EMBL/GenBank/DDBJ databases">
        <title>The Genome Sequence of Exophiala aquamarina CBS 119918.</title>
        <authorList>
            <consortium name="The Broad Institute Genomics Platform"/>
            <person name="Cuomo C."/>
            <person name="de Hoog S."/>
            <person name="Gorbushina A."/>
            <person name="Walker B."/>
            <person name="Young S.K."/>
            <person name="Zeng Q."/>
            <person name="Gargeya S."/>
            <person name="Fitzgerald M."/>
            <person name="Haas B."/>
            <person name="Abouelleil A."/>
            <person name="Allen A.W."/>
            <person name="Alvarado L."/>
            <person name="Arachchi H.M."/>
            <person name="Berlin A.M."/>
            <person name="Chapman S.B."/>
            <person name="Gainer-Dewar J."/>
            <person name="Goldberg J."/>
            <person name="Griggs A."/>
            <person name="Gujja S."/>
            <person name="Hansen M."/>
            <person name="Howarth C."/>
            <person name="Imamovic A."/>
            <person name="Ireland A."/>
            <person name="Larimer J."/>
            <person name="McCowan C."/>
            <person name="Murphy C."/>
            <person name="Pearson M."/>
            <person name="Poon T.W."/>
            <person name="Priest M."/>
            <person name="Roberts A."/>
            <person name="Saif S."/>
            <person name="Shea T."/>
            <person name="Sisk P."/>
            <person name="Sykes S."/>
            <person name="Wortman J."/>
            <person name="Nusbaum C."/>
            <person name="Birren B."/>
        </authorList>
    </citation>
    <scope>NUCLEOTIDE SEQUENCE [LARGE SCALE GENOMIC DNA]</scope>
    <source>
        <strain evidence="5 6">CBS 119918</strain>
    </source>
</reference>
<organism evidence="5 6">
    <name type="scientific">Exophiala aquamarina CBS 119918</name>
    <dbReference type="NCBI Taxonomy" id="1182545"/>
    <lineage>
        <taxon>Eukaryota</taxon>
        <taxon>Fungi</taxon>
        <taxon>Dikarya</taxon>
        <taxon>Ascomycota</taxon>
        <taxon>Pezizomycotina</taxon>
        <taxon>Eurotiomycetes</taxon>
        <taxon>Chaetothyriomycetidae</taxon>
        <taxon>Chaetothyriales</taxon>
        <taxon>Herpotrichiellaceae</taxon>
        <taxon>Exophiala</taxon>
    </lineage>
</organism>
<dbReference type="RefSeq" id="XP_013257539.1">
    <property type="nucleotide sequence ID" value="XM_013402085.1"/>
</dbReference>
<evidence type="ECO:0000256" key="1">
    <source>
        <dbReference type="ARBA" id="ARBA00022630"/>
    </source>
</evidence>
<proteinExistence type="predicted"/>
<evidence type="ECO:0008006" key="7">
    <source>
        <dbReference type="Google" id="ProtNLM"/>
    </source>
</evidence>
<dbReference type="InterPro" id="IPR050775">
    <property type="entry name" value="FAD-binding_Monooxygenases"/>
</dbReference>
<keyword evidence="4" id="KW-0560">Oxidoreductase</keyword>
<protein>
    <recommendedName>
        <fullName evidence="7">Cyclohexanone monooxygenase</fullName>
    </recommendedName>
</protein>
<dbReference type="VEuPathDB" id="FungiDB:A1O9_08601"/>
<dbReference type="HOGENOM" id="CLU_2326300_0_0_1"/>
<dbReference type="GO" id="GO:0016491">
    <property type="term" value="F:oxidoreductase activity"/>
    <property type="evidence" value="ECO:0007669"/>
    <property type="project" value="UniProtKB-KW"/>
</dbReference>
<keyword evidence="2" id="KW-0274">FAD</keyword>
<keyword evidence="3" id="KW-0521">NADP</keyword>
<dbReference type="OrthoDB" id="66881at2759"/>
<evidence type="ECO:0000256" key="4">
    <source>
        <dbReference type="ARBA" id="ARBA00023002"/>
    </source>
</evidence>
<dbReference type="EMBL" id="AMGV01000008">
    <property type="protein sequence ID" value="KEF54949.1"/>
    <property type="molecule type" value="Genomic_DNA"/>
</dbReference>
<comment type="caution">
    <text evidence="5">The sequence shown here is derived from an EMBL/GenBank/DDBJ whole genome shotgun (WGS) entry which is preliminary data.</text>
</comment>